<evidence type="ECO:0000256" key="8">
    <source>
        <dbReference type="SAM" id="MobiDB-lite"/>
    </source>
</evidence>
<dbReference type="InterPro" id="IPR011992">
    <property type="entry name" value="EF-hand-dom_pair"/>
</dbReference>
<evidence type="ECO:0000256" key="4">
    <source>
        <dbReference type="ARBA" id="ARBA00022837"/>
    </source>
</evidence>
<accession>A0A9P1CSC2</accession>
<name>A0A9P1CSC2_9DINO</name>
<evidence type="ECO:0000256" key="2">
    <source>
        <dbReference type="ARBA" id="ARBA00007168"/>
    </source>
</evidence>
<feature type="transmembrane region" description="Helical" evidence="9">
    <location>
        <begin position="397"/>
        <end position="419"/>
    </location>
</feature>
<dbReference type="PROSITE" id="PS50222">
    <property type="entry name" value="EF_HAND_2"/>
    <property type="match status" value="2"/>
</dbReference>
<dbReference type="InterPro" id="IPR002048">
    <property type="entry name" value="EF_hand_dom"/>
</dbReference>
<dbReference type="CDD" id="cd00051">
    <property type="entry name" value="EFh"/>
    <property type="match status" value="1"/>
</dbReference>
<evidence type="ECO:0000313" key="12">
    <source>
        <dbReference type="EMBL" id="CAL1149443.1"/>
    </source>
</evidence>
<dbReference type="PANTHER" id="PTHR12385">
    <property type="entry name" value="CHOLINE TRANSPORTER-LIKE (SLC FAMILY 44)"/>
    <property type="match status" value="1"/>
</dbReference>
<dbReference type="EMBL" id="CAMXCT020002154">
    <property type="protein sequence ID" value="CAL1149443.1"/>
    <property type="molecule type" value="Genomic_DNA"/>
</dbReference>
<keyword evidence="7" id="KW-0325">Glycoprotein</keyword>
<keyword evidence="6 9" id="KW-0472">Membrane</keyword>
<evidence type="ECO:0000256" key="6">
    <source>
        <dbReference type="ARBA" id="ARBA00023136"/>
    </source>
</evidence>
<evidence type="ECO:0000313" key="13">
    <source>
        <dbReference type="EMBL" id="CAL4783380.1"/>
    </source>
</evidence>
<feature type="transmembrane region" description="Helical" evidence="9">
    <location>
        <begin position="329"/>
        <end position="348"/>
    </location>
</feature>
<keyword evidence="5 9" id="KW-1133">Transmembrane helix</keyword>
<keyword evidence="14" id="KW-1185">Reference proteome</keyword>
<keyword evidence="3 9" id="KW-0812">Transmembrane</keyword>
<feature type="region of interest" description="Disordered" evidence="8">
    <location>
        <begin position="821"/>
        <end position="927"/>
    </location>
</feature>
<feature type="transmembrane region" description="Helical" evidence="9">
    <location>
        <begin position="448"/>
        <end position="470"/>
    </location>
</feature>
<evidence type="ECO:0000256" key="9">
    <source>
        <dbReference type="SAM" id="Phobius"/>
    </source>
</evidence>
<proteinExistence type="inferred from homology"/>
<dbReference type="Gene3D" id="1.10.238.10">
    <property type="entry name" value="EF-hand"/>
    <property type="match status" value="1"/>
</dbReference>
<evidence type="ECO:0000259" key="10">
    <source>
        <dbReference type="PROSITE" id="PS50222"/>
    </source>
</evidence>
<feature type="transmembrane region" description="Helical" evidence="9">
    <location>
        <begin position="705"/>
        <end position="724"/>
    </location>
</feature>
<dbReference type="GO" id="GO:0005509">
    <property type="term" value="F:calcium ion binding"/>
    <property type="evidence" value="ECO:0007669"/>
    <property type="project" value="InterPro"/>
</dbReference>
<reference evidence="11" key="1">
    <citation type="submission" date="2022-10" db="EMBL/GenBank/DDBJ databases">
        <authorList>
            <person name="Chen Y."/>
            <person name="Dougan E. K."/>
            <person name="Chan C."/>
            <person name="Rhodes N."/>
            <person name="Thang M."/>
        </authorList>
    </citation>
    <scope>NUCLEOTIDE SEQUENCE</scope>
</reference>
<evidence type="ECO:0000256" key="7">
    <source>
        <dbReference type="ARBA" id="ARBA00023180"/>
    </source>
</evidence>
<dbReference type="PROSITE" id="PS00018">
    <property type="entry name" value="EF_HAND_1"/>
    <property type="match status" value="1"/>
</dbReference>
<evidence type="ECO:0000313" key="11">
    <source>
        <dbReference type="EMBL" id="CAI3996068.1"/>
    </source>
</evidence>
<dbReference type="PANTHER" id="PTHR12385:SF14">
    <property type="entry name" value="CHOLINE TRANSPORTER-LIKE 2"/>
    <property type="match status" value="1"/>
</dbReference>
<sequence length="1321" mass="147327">MASPARTPDIRYSDVARYVGLSLMKDGLQRPKSQIKLHPLKAQEMAALKAPPALTASGSPKEDEQVDKIKVHLSWLKAQHRAEKEELRRLEGCLSDSMLLEKKVDELLRTPEETTRKCTDVGCLIVFAAILGGMEKFVFFPLDDGGIDLHRQVCVDVCPASSTATVVTYLKPEERRLGSLVDAIPVGISETNSLLRAPAVTATMAPSTPAPAAPATVSQPEAPAEAEQPLPVQSPAISVSPFTGGFQGSLSVATPALPPPPPPPATPVLQDVPESQEIVVRGYPSFPLAGVLCVPNVREFEGNITELTGKNIALQAALQVSELWHNQEVLLLAALVTVVLSLTFLCFVENCARSLINISVTALIVVPAAFAAYRVYKHHGAIDTEGEEKIGVMSPEFAWWAAISGFTISVCMVISACCLCGRCAGASHTVEEAAECLMTMPSLLLEPFLSFLIKVPVFVLGCLVFIMLIGSGEYSQSVDLTQPQSLFHPDSFSSVSAVYFLFAWLLVMELLHYISVFVVIYVAEVWFFKHFKQTERASFCEMCGVKLLVKGFLAAMQHLGSLIFAAMCLALLRPIRWVIKAFLMAEEAASYTEVGTCVLKVARWAVDLCFAFIQKVLDLTSQVALMQIAIDGSEGYCSSLEYAMSKVFLHAAKWTVIEGVGALFVVLGVGGISTGTGFLVWLVTRTFPRYTEPDSAQYVSDPESTALASGFIALLMSLCFLHHFQTITDTIAFCRGLQNRASKYAEEPEGDGCCECWGKDSRETEKLLRIASKPRQAVNALLQAKDAQRRAMRDREKFEFHQNHAAQVEDQIQALKEELHQRKVRNSAPKKTEETPQEAQEERPSPAEESAGRSQTAPETAGAREKLAILDEDEEPEVAEDSHMTLKEYFDAADQRREKERQKKSQRSQLLSASARSQAESRRSFWHPRRQLTAEEIAQNHEEYRKTIRQMMIDKCGDEQDDRSMRAKKAFGKLDLNGSGNVSLQEFADGVARLGINWQEMTGMTRPRELFKIFDLDKDGVIVFSELFPEMEEKEQERVSTPEFWKRWVERNRDLESTRGPKWQPTTPEAELELLYSTSEKHDSASELRKWMASTIHRLKNRGKSDARCREIVAAHLPRGTGPKDLEDVHTFSSAEVKLCKKTYNDEVNDPVRNIQKVVYDMREQRRQLHDSRQKLWSLTMEPVMRKQMEEDRKNAATAVGLSLGGMGPSMTGSKEAEAPGQAKKSMKAIAQQCKMDEDTVEFLHREFTAQADKTDLILKKGFQRLLRSLCLGRTISESDMNYWWEQAVKTMPAQEDVRKAQACDFEHFASWYATSEARTV</sequence>
<feature type="transmembrane region" description="Helical" evidence="9">
    <location>
        <begin position="497"/>
        <end position="527"/>
    </location>
</feature>
<gene>
    <name evidence="11" type="ORF">C1SCF055_LOCUS22572</name>
</gene>
<dbReference type="OrthoDB" id="434309at2759"/>
<feature type="domain" description="EF-hand" evidence="10">
    <location>
        <begin position="1002"/>
        <end position="1037"/>
    </location>
</feature>
<dbReference type="SUPFAM" id="SSF47473">
    <property type="entry name" value="EF-hand"/>
    <property type="match status" value="1"/>
</dbReference>
<feature type="domain" description="EF-hand" evidence="10">
    <location>
        <begin position="962"/>
        <end position="997"/>
    </location>
</feature>
<feature type="transmembrane region" description="Helical" evidence="9">
    <location>
        <begin position="547"/>
        <end position="572"/>
    </location>
</feature>
<organism evidence="11">
    <name type="scientific">Cladocopium goreaui</name>
    <dbReference type="NCBI Taxonomy" id="2562237"/>
    <lineage>
        <taxon>Eukaryota</taxon>
        <taxon>Sar</taxon>
        <taxon>Alveolata</taxon>
        <taxon>Dinophyceae</taxon>
        <taxon>Suessiales</taxon>
        <taxon>Symbiodiniaceae</taxon>
        <taxon>Cladocopium</taxon>
    </lineage>
</organism>
<dbReference type="InterPro" id="IPR007603">
    <property type="entry name" value="Choline_transptr-like"/>
</dbReference>
<comment type="similarity">
    <text evidence="2">Belongs to the CTL (choline transporter-like) family.</text>
</comment>
<feature type="compositionally biased region" description="Basic and acidic residues" evidence="8">
    <location>
        <begin position="830"/>
        <end position="846"/>
    </location>
</feature>
<evidence type="ECO:0000313" key="14">
    <source>
        <dbReference type="Proteomes" id="UP001152797"/>
    </source>
</evidence>
<evidence type="ECO:0000256" key="1">
    <source>
        <dbReference type="ARBA" id="ARBA00004141"/>
    </source>
</evidence>
<feature type="region of interest" description="Disordered" evidence="8">
    <location>
        <begin position="204"/>
        <end position="229"/>
    </location>
</feature>
<dbReference type="EMBL" id="CAMXCT030002154">
    <property type="protein sequence ID" value="CAL4783380.1"/>
    <property type="molecule type" value="Genomic_DNA"/>
</dbReference>
<feature type="transmembrane region" description="Helical" evidence="9">
    <location>
        <begin position="662"/>
        <end position="684"/>
    </location>
</feature>
<comment type="caution">
    <text evidence="11">The sequence shown here is derived from an EMBL/GenBank/DDBJ whole genome shotgun (WGS) entry which is preliminary data.</text>
</comment>
<dbReference type="EMBL" id="CAMXCT010002154">
    <property type="protein sequence ID" value="CAI3996068.1"/>
    <property type="molecule type" value="Genomic_DNA"/>
</dbReference>
<feature type="transmembrane region" description="Helical" evidence="9">
    <location>
        <begin position="355"/>
        <end position="377"/>
    </location>
</feature>
<keyword evidence="4" id="KW-0106">Calcium</keyword>
<evidence type="ECO:0000256" key="3">
    <source>
        <dbReference type="ARBA" id="ARBA00022692"/>
    </source>
</evidence>
<feature type="compositionally biased region" description="Low complexity" evidence="8">
    <location>
        <begin position="213"/>
        <end position="229"/>
    </location>
</feature>
<evidence type="ECO:0000256" key="5">
    <source>
        <dbReference type="ARBA" id="ARBA00022989"/>
    </source>
</evidence>
<dbReference type="GO" id="GO:0016020">
    <property type="term" value="C:membrane"/>
    <property type="evidence" value="ECO:0007669"/>
    <property type="project" value="UniProtKB-SubCell"/>
</dbReference>
<dbReference type="GO" id="GO:0022857">
    <property type="term" value="F:transmembrane transporter activity"/>
    <property type="evidence" value="ECO:0007669"/>
    <property type="project" value="InterPro"/>
</dbReference>
<feature type="compositionally biased region" description="Basic and acidic residues" evidence="8">
    <location>
        <begin position="880"/>
        <end position="903"/>
    </location>
</feature>
<dbReference type="Proteomes" id="UP001152797">
    <property type="component" value="Unassembled WGS sequence"/>
</dbReference>
<protein>
    <submittedName>
        <fullName evidence="13">EF-hand domain-containing protein</fullName>
    </submittedName>
</protein>
<feature type="compositionally biased region" description="Low complexity" evidence="8">
    <location>
        <begin position="907"/>
        <end position="918"/>
    </location>
</feature>
<feature type="compositionally biased region" description="Acidic residues" evidence="8">
    <location>
        <begin position="870"/>
        <end position="879"/>
    </location>
</feature>
<dbReference type="SMART" id="SM00054">
    <property type="entry name" value="EFh"/>
    <property type="match status" value="2"/>
</dbReference>
<dbReference type="InterPro" id="IPR018247">
    <property type="entry name" value="EF_Hand_1_Ca_BS"/>
</dbReference>
<comment type="subcellular location">
    <subcellularLocation>
        <location evidence="1">Membrane</location>
        <topology evidence="1">Multi-pass membrane protein</topology>
    </subcellularLocation>
</comment>
<dbReference type="Pfam" id="PF04515">
    <property type="entry name" value="Choline_transpo"/>
    <property type="match status" value="1"/>
</dbReference>
<reference evidence="12" key="2">
    <citation type="submission" date="2024-04" db="EMBL/GenBank/DDBJ databases">
        <authorList>
            <person name="Chen Y."/>
            <person name="Shah S."/>
            <person name="Dougan E. K."/>
            <person name="Thang M."/>
            <person name="Chan C."/>
        </authorList>
    </citation>
    <scope>NUCLEOTIDE SEQUENCE [LARGE SCALE GENOMIC DNA]</scope>
</reference>